<accession>A0AAN9XE70</accession>
<keyword evidence="1" id="KW-1133">Transmembrane helix</keyword>
<feature type="transmembrane region" description="Helical" evidence="1">
    <location>
        <begin position="12"/>
        <end position="30"/>
    </location>
</feature>
<protein>
    <submittedName>
        <fullName evidence="2">Uncharacterized protein</fullName>
    </submittedName>
</protein>
<evidence type="ECO:0000313" key="3">
    <source>
        <dbReference type="Proteomes" id="UP001386955"/>
    </source>
</evidence>
<name>A0AAN9XE70_PSOTE</name>
<gene>
    <name evidence="2" type="ORF">VNO78_24111</name>
</gene>
<dbReference type="EMBL" id="JAYMYS010000006">
    <property type="protein sequence ID" value="KAK7389263.1"/>
    <property type="molecule type" value="Genomic_DNA"/>
</dbReference>
<keyword evidence="1" id="KW-0472">Membrane</keyword>
<dbReference type="PANTHER" id="PTHR36595:SF3">
    <property type="entry name" value="TRANSMEMBRANE PROTEIN"/>
    <property type="match status" value="1"/>
</dbReference>
<keyword evidence="1" id="KW-0812">Transmembrane</keyword>
<organism evidence="2 3">
    <name type="scientific">Psophocarpus tetragonolobus</name>
    <name type="common">Winged bean</name>
    <name type="synonym">Dolichos tetragonolobus</name>
    <dbReference type="NCBI Taxonomy" id="3891"/>
    <lineage>
        <taxon>Eukaryota</taxon>
        <taxon>Viridiplantae</taxon>
        <taxon>Streptophyta</taxon>
        <taxon>Embryophyta</taxon>
        <taxon>Tracheophyta</taxon>
        <taxon>Spermatophyta</taxon>
        <taxon>Magnoliopsida</taxon>
        <taxon>eudicotyledons</taxon>
        <taxon>Gunneridae</taxon>
        <taxon>Pentapetalae</taxon>
        <taxon>rosids</taxon>
        <taxon>fabids</taxon>
        <taxon>Fabales</taxon>
        <taxon>Fabaceae</taxon>
        <taxon>Papilionoideae</taxon>
        <taxon>50 kb inversion clade</taxon>
        <taxon>NPAAA clade</taxon>
        <taxon>indigoferoid/millettioid clade</taxon>
        <taxon>Phaseoleae</taxon>
        <taxon>Psophocarpus</taxon>
    </lineage>
</organism>
<comment type="caution">
    <text evidence="2">The sequence shown here is derived from an EMBL/GenBank/DDBJ whole genome shotgun (WGS) entry which is preliminary data.</text>
</comment>
<dbReference type="PANTHER" id="PTHR36595">
    <property type="entry name" value="TRANSMEMBRANE PROTEIN"/>
    <property type="match status" value="1"/>
</dbReference>
<dbReference type="AlphaFoldDB" id="A0AAN9XE70"/>
<proteinExistence type="predicted"/>
<evidence type="ECO:0000256" key="1">
    <source>
        <dbReference type="SAM" id="Phobius"/>
    </source>
</evidence>
<keyword evidence="3" id="KW-1185">Reference proteome</keyword>
<reference evidence="2 3" key="1">
    <citation type="submission" date="2024-01" db="EMBL/GenBank/DDBJ databases">
        <title>The genomes of 5 underutilized Papilionoideae crops provide insights into root nodulation and disease resistanc.</title>
        <authorList>
            <person name="Jiang F."/>
        </authorList>
    </citation>
    <scope>NUCLEOTIDE SEQUENCE [LARGE SCALE GENOMIC DNA]</scope>
    <source>
        <strain evidence="2">DUOXIRENSHENG_FW03</strain>
        <tissue evidence="2">Leaves</tissue>
    </source>
</reference>
<evidence type="ECO:0000313" key="2">
    <source>
        <dbReference type="EMBL" id="KAK7389263.1"/>
    </source>
</evidence>
<dbReference type="Proteomes" id="UP001386955">
    <property type="component" value="Unassembled WGS sequence"/>
</dbReference>
<sequence length="159" mass="17997">MLGISVHNSTSSPSLLVFFVINSIIFAILVGNHKPSLAEVDKASPLLPSFFEGEIQSDFLENPTYDKVYESDVGYCKSPFNIKDESADNVDVTTYEKVDESDDDDGYCKTPDNIVVYEITTQEQQESDDNLQTRIESFIAKVYKGWIEENNWDKYGIDI</sequence>